<evidence type="ECO:0000256" key="6">
    <source>
        <dbReference type="ARBA" id="ARBA00022839"/>
    </source>
</evidence>
<evidence type="ECO:0000256" key="2">
    <source>
        <dbReference type="ARBA" id="ARBA00022741"/>
    </source>
</evidence>
<keyword evidence="1 10" id="KW-0540">Nuclease</keyword>
<dbReference type="InterPro" id="IPR041500">
    <property type="entry name" value="RecC_C"/>
</dbReference>
<dbReference type="PANTHER" id="PTHR30591:SF1">
    <property type="entry name" value="RECBCD ENZYME SUBUNIT RECC"/>
    <property type="match status" value="1"/>
</dbReference>
<dbReference type="NCBIfam" id="TIGR01450">
    <property type="entry name" value="recC"/>
    <property type="match status" value="1"/>
</dbReference>
<accession>A0ABS2C9Q8</accession>
<dbReference type="Gene3D" id="1.10.10.160">
    <property type="match status" value="1"/>
</dbReference>
<dbReference type="Gene3D" id="3.40.50.300">
    <property type="entry name" value="P-loop containing nucleotide triphosphate hydrolases"/>
    <property type="match status" value="2"/>
</dbReference>
<dbReference type="PIRSF" id="PIRSF000980">
    <property type="entry name" value="RecC"/>
    <property type="match status" value="1"/>
</dbReference>
<keyword evidence="5 10" id="KW-0347">Helicase</keyword>
<evidence type="ECO:0000313" key="13">
    <source>
        <dbReference type="Proteomes" id="UP001195660"/>
    </source>
</evidence>
<feature type="domain" description="RecC C-terminal" evidence="11">
    <location>
        <begin position="824"/>
        <end position="1039"/>
    </location>
</feature>
<evidence type="ECO:0000256" key="9">
    <source>
        <dbReference type="ARBA" id="ARBA00023204"/>
    </source>
</evidence>
<dbReference type="InterPro" id="IPR013986">
    <property type="entry name" value="DExx_box_DNA_helicase_dom_sf"/>
</dbReference>
<dbReference type="GO" id="GO:0008854">
    <property type="term" value="F:exodeoxyribonuclease V activity"/>
    <property type="evidence" value="ECO:0007669"/>
    <property type="project" value="UniProtKB-EC"/>
</dbReference>
<dbReference type="SUPFAM" id="SSF52980">
    <property type="entry name" value="Restriction endonuclease-like"/>
    <property type="match status" value="1"/>
</dbReference>
<keyword evidence="3 10" id="KW-0227">DNA damage</keyword>
<dbReference type="EMBL" id="WOFE01000001">
    <property type="protein sequence ID" value="MBM5570400.1"/>
    <property type="molecule type" value="Genomic_DNA"/>
</dbReference>
<dbReference type="Proteomes" id="UP001195660">
    <property type="component" value="Unassembled WGS sequence"/>
</dbReference>
<reference evidence="12 13" key="1">
    <citation type="submission" date="2019-11" db="EMBL/GenBank/DDBJ databases">
        <title>Novel Deefgea species.</title>
        <authorList>
            <person name="Han J.-H."/>
        </authorList>
    </citation>
    <scope>NUCLEOTIDE SEQUENCE [LARGE SCALE GENOMIC DNA]</scope>
    <source>
        <strain evidence="12 13">LMG 24817</strain>
    </source>
</reference>
<comment type="function">
    <text evidence="10">A helicase/nuclease that prepares dsDNA breaks (DSB) for recombinational DNA repair. Binds to DSBs and unwinds DNA via a highly rapid and processive ATP-dependent bidirectional helicase activity. Unwinds dsDNA until it encounters a Chi (crossover hotspot instigator) sequence from the 3' direction. Cuts ssDNA a few nucleotides 3' to the Chi site. The properties and activities of the enzyme are changed at Chi. The Chi-altered holoenzyme produces a long 3'-ssDNA overhang and facilitates RecA-binding to the ssDNA for homologous DNA recombination and repair. Holoenzyme degrades any linearized DNA that is unable to undergo homologous recombination. In the holoenzyme this subunit recognizes the wild-type Chi sequence, and when added to isolated RecB increases its ATP-dependent helicase processivity.</text>
</comment>
<comment type="caution">
    <text evidence="12">The sequence shown here is derived from an EMBL/GenBank/DDBJ whole genome shotgun (WGS) entry which is preliminary data.</text>
</comment>
<dbReference type="PANTHER" id="PTHR30591">
    <property type="entry name" value="RECBCD ENZYME SUBUNIT RECC"/>
    <property type="match status" value="1"/>
</dbReference>
<dbReference type="RefSeq" id="WP_203569703.1">
    <property type="nucleotide sequence ID" value="NZ_WOFE01000001.1"/>
</dbReference>
<gene>
    <name evidence="10 12" type="primary">recC</name>
    <name evidence="12" type="ORF">GM173_02280</name>
</gene>
<evidence type="ECO:0000313" key="12">
    <source>
        <dbReference type="EMBL" id="MBM5570400.1"/>
    </source>
</evidence>
<keyword evidence="8 10" id="KW-0238">DNA-binding</keyword>
<evidence type="ECO:0000256" key="7">
    <source>
        <dbReference type="ARBA" id="ARBA00022840"/>
    </source>
</evidence>
<evidence type="ECO:0000259" key="11">
    <source>
        <dbReference type="Pfam" id="PF17946"/>
    </source>
</evidence>
<keyword evidence="13" id="KW-1185">Reference proteome</keyword>
<comment type="subunit">
    <text evidence="10">Heterotrimer of RecB, RecC and RecD. All subunits contribute to DNA-binding.</text>
</comment>
<dbReference type="Gene3D" id="3.40.50.10930">
    <property type="match status" value="1"/>
</dbReference>
<dbReference type="Pfam" id="PF17946">
    <property type="entry name" value="RecC_C"/>
    <property type="match status" value="1"/>
</dbReference>
<organism evidence="12 13">
    <name type="scientific">Deefgea chitinilytica</name>
    <dbReference type="NCBI Taxonomy" id="570276"/>
    <lineage>
        <taxon>Bacteria</taxon>
        <taxon>Pseudomonadati</taxon>
        <taxon>Pseudomonadota</taxon>
        <taxon>Betaproteobacteria</taxon>
        <taxon>Neisseriales</taxon>
        <taxon>Chitinibacteraceae</taxon>
        <taxon>Deefgea</taxon>
    </lineage>
</organism>
<keyword evidence="7 10" id="KW-0067">ATP-binding</keyword>
<evidence type="ECO:0000256" key="3">
    <source>
        <dbReference type="ARBA" id="ARBA00022763"/>
    </source>
</evidence>
<comment type="similarity">
    <text evidence="10">Belongs to the RecC family.</text>
</comment>
<keyword evidence="4 10" id="KW-0378">Hydrolase</keyword>
<dbReference type="InterPro" id="IPR011335">
    <property type="entry name" value="Restrct_endonuc-II-like"/>
</dbReference>
<evidence type="ECO:0000256" key="4">
    <source>
        <dbReference type="ARBA" id="ARBA00022801"/>
    </source>
</evidence>
<name>A0ABS2C9Q8_9NEIS</name>
<dbReference type="Pfam" id="PF04257">
    <property type="entry name" value="Exonuc_V_gamma"/>
    <property type="match status" value="1"/>
</dbReference>
<dbReference type="HAMAP" id="MF_01486">
    <property type="entry name" value="RecC"/>
    <property type="match status" value="1"/>
</dbReference>
<keyword evidence="9 10" id="KW-0234">DNA repair</keyword>
<protein>
    <recommendedName>
        <fullName evidence="10">RecBCD enzyme subunit RecC</fullName>
    </recommendedName>
    <alternativeName>
        <fullName evidence="10">Exonuclease V subunit RecC</fullName>
        <shortName evidence="10">ExoV subunit RecC</shortName>
    </alternativeName>
    <alternativeName>
        <fullName evidence="10">Helicase/nuclease RecBCD subunit RecC</fullName>
    </alternativeName>
</protein>
<evidence type="ECO:0000256" key="5">
    <source>
        <dbReference type="ARBA" id="ARBA00022806"/>
    </source>
</evidence>
<comment type="miscellaneous">
    <text evidence="10">In the RecBCD complex, RecB has a slow 3'-5' helicase, an exonuclease activity and loads RecA onto ssDNA, RecD has a fast 5'-3' helicase activity, while RecC stimulates the ATPase and processivity of the RecB helicase and contributes to recognition of the Chi site.</text>
</comment>
<evidence type="ECO:0000256" key="1">
    <source>
        <dbReference type="ARBA" id="ARBA00022722"/>
    </source>
</evidence>
<dbReference type="SUPFAM" id="SSF52540">
    <property type="entry name" value="P-loop containing nucleoside triphosphate hydrolases"/>
    <property type="match status" value="2"/>
</dbReference>
<evidence type="ECO:0000256" key="10">
    <source>
        <dbReference type="HAMAP-Rule" id="MF_01486"/>
    </source>
</evidence>
<keyword evidence="2 10" id="KW-0547">Nucleotide-binding</keyword>
<sequence length="1126" mass="125425">MSSRLNIYQSNRLENLFELLQALYGVALSDPFASEKIIVSSKGMERWLRFKLADRVGICAGIDFQLPASFVWSLLKDAMPHLQAESPYSSSPLAWRLFGLLPHSQAQHASPIVAAYLREGDARRRMALAGKLADVFDQYLVFRSDWIAAWEAGHLLDLGPDEAWQATLWREVRASIDADYSAAEVPHRADMFVRLFQQWQLSGPSRLPERITVFGVAGMPPAYIDVLGALSEHIDVNLFLLNPCREEWGAIVSPKTKALREAKQPQESLYLDIGHPLLASMGKAGRDFFRAVTEAFPWTGGGEQWLFTDPLEGNPNPSLLQMLQSDVLNLFNRDAGSAQVIAKNDQSLTFHNAHSAMREVEILHDQLTAMLVADDTLLASEIAVLLPDMGPYAPLIEAVFGGAKASGAPNIPFNIADLTTQQECPAVDVLLNLLKLPESRCKADEVYSLLETPQVAARFGIQTTDLVTLRHWIESANIRWGLDAAHRAEFDLADMGATNTWQAGLDRLLLGVALPNALAGDAIPLWGEGADAIAPWDDLEGSQAALLAKLLSLIAALKFWRTELQRERTLAQWRDAALQVLDAFILFDEQDDVELKLAEVIRSTLATLADEAELAGFTETAPREVIVDWLSRHFENSSRGSGFMSRGVTFCTMVPMRGLPFRVIAVLGLNESDFPRNPPTAGFDLIVQKPLLGDRSRRLDDRYLFLDIILAAREKLYLSWVGRSLKDDAHFPPSVLVSDVLDCIAQGFLLEGDLDASLEVRRENLLKHLIVEYPLQPFSQQCFASDTRVQSFNPLWQAAALKIATAAANDPVAAVSYPPYSLPSELRLEELAQCLAKPAAYFLHHRAHLHLKEADGHLLDDEAFDLSDFRDVRIRELGLQYGYQALDLAFARGDTPLGMPGQLLVKEQLHVANQLREALPRYRRGEAFPPQVVDIALPQLRVTGWLDECFVRGRIVVKSQIYPRDVFRAWVEHLALCVMQPAGMVLNTRWLSPERVFIFAPLTAADAAAHLSEVVALYEAAMCAPLPFFPHAALAWGKAENGEERWKDAMGRWLPSFSAKTQSMTPGEWGEVQNQLLWPEDPLEEGRAERDVFVAWAERIVLPMLAAVIDHDLSRDMALLDGENHE</sequence>
<proteinExistence type="inferred from homology"/>
<dbReference type="InterPro" id="IPR027417">
    <property type="entry name" value="P-loop_NTPase"/>
</dbReference>
<keyword evidence="6 10" id="KW-0269">Exonuclease</keyword>
<dbReference type="InterPro" id="IPR006697">
    <property type="entry name" value="RecC"/>
</dbReference>
<evidence type="ECO:0000256" key="8">
    <source>
        <dbReference type="ARBA" id="ARBA00023125"/>
    </source>
</evidence>